<keyword evidence="1" id="KW-0614">Plasmid</keyword>
<proteinExistence type="predicted"/>
<reference evidence="1" key="1">
    <citation type="submission" date="2024-06" db="EMBL/GenBank/DDBJ databases">
        <title>Genome Sequence of an extremely halophilic archaeon isolated from Permian era halite, Salado Formation, Carlsbad, New Mexico: Halobacterium sp. strain NMX12-1.</title>
        <authorList>
            <person name="Sotoa L."/>
            <person name="DasSarma P."/>
            <person name="Anton B.P."/>
            <person name="Vincze T."/>
            <person name="Verma I."/>
            <person name="Eralp B."/>
            <person name="Powers D.W."/>
            <person name="Dozier B.L."/>
            <person name="Roberts R.J."/>
            <person name="DasSarma S."/>
        </authorList>
    </citation>
    <scope>NUCLEOTIDE SEQUENCE</scope>
    <source>
        <strain evidence="1">NMX12-1</strain>
        <plasmid evidence="1">pNMX12-1_21</plasmid>
    </source>
</reference>
<dbReference type="EMBL" id="CP159207">
    <property type="protein sequence ID" value="XCF18392.1"/>
    <property type="molecule type" value="Genomic_DNA"/>
</dbReference>
<organism evidence="1">
    <name type="scientific">Halobacterium sp. NMX12-1</name>
    <dbReference type="NCBI Taxonomy" id="3166650"/>
    <lineage>
        <taxon>Archaea</taxon>
        <taxon>Methanobacteriati</taxon>
        <taxon>Methanobacteriota</taxon>
        <taxon>Stenosarchaea group</taxon>
        <taxon>Halobacteria</taxon>
        <taxon>Halobacteriales</taxon>
        <taxon>Halobacteriaceae</taxon>
        <taxon>Halobacterium</taxon>
    </lineage>
</organism>
<geneLocation type="plasmid" evidence="1">
    <name>pNMX12-1_21</name>
</geneLocation>
<evidence type="ECO:0000313" key="1">
    <source>
        <dbReference type="EMBL" id="XCF18392.1"/>
    </source>
</evidence>
<gene>
    <name evidence="1" type="ORF">ABSL23_17350</name>
</gene>
<dbReference type="KEGG" id="hanx:ABSL23_17350"/>
<dbReference type="GeneID" id="91110953"/>
<sequence>MTEWNPRDEMGSLEYLKFKLGKWVEVTTLPDWVNEAHAGYYEGYIEKYGHRPYDVEKVYTGDNLKYKIVYKPGSRQGEVEDEYYTKIK</sequence>
<accession>A0AAU8CJU4</accession>
<name>A0AAU8CJU4_9EURY</name>
<protein>
    <submittedName>
        <fullName evidence="1">Uncharacterized protein</fullName>
    </submittedName>
</protein>
<dbReference type="AlphaFoldDB" id="A0AAU8CJU4"/>
<dbReference type="RefSeq" id="WP_353635662.1">
    <property type="nucleotide sequence ID" value="NZ_CP159207.1"/>
</dbReference>